<reference evidence="1 2" key="1">
    <citation type="journal article" date="2007" name="PLoS Genet.">
        <title>Patterns and implications of gene gain and loss in the evolution of Prochlorococcus.</title>
        <authorList>
            <person name="Kettler G.C."/>
            <person name="Martiny A.C."/>
            <person name="Huang K."/>
            <person name="Zucker J."/>
            <person name="Coleman M.L."/>
            <person name="Rodrigue S."/>
            <person name="Chen F."/>
            <person name="Lapidus A."/>
            <person name="Ferriera S."/>
            <person name="Johnson J."/>
            <person name="Steglich C."/>
            <person name="Church G.M."/>
            <person name="Richardson P."/>
            <person name="Chisholm S.W."/>
        </authorList>
    </citation>
    <scope>NUCLEOTIDE SEQUENCE [LARGE SCALE GENOMIC DNA]</scope>
    <source>
        <strain evidence="1 2">MIT 9303</strain>
    </source>
</reference>
<name>A2CBG0_PROM3</name>
<dbReference type="AlphaFoldDB" id="A2CBG0"/>
<evidence type="ECO:0000313" key="2">
    <source>
        <dbReference type="Proteomes" id="UP000002274"/>
    </source>
</evidence>
<dbReference type="HOGENOM" id="CLU_1895162_0_0_3"/>
<evidence type="ECO:0000313" key="1">
    <source>
        <dbReference type="EMBL" id="ABM78820.1"/>
    </source>
</evidence>
<dbReference type="KEGG" id="pmf:P9303_20841"/>
<dbReference type="RefSeq" id="WP_011826697.1">
    <property type="nucleotide sequence ID" value="NC_008820.1"/>
</dbReference>
<dbReference type="Proteomes" id="UP000002274">
    <property type="component" value="Chromosome"/>
</dbReference>
<accession>A2CBG0</accession>
<dbReference type="EMBL" id="CP000554">
    <property type="protein sequence ID" value="ABM78820.1"/>
    <property type="molecule type" value="Genomic_DNA"/>
</dbReference>
<organism evidence="1 2">
    <name type="scientific">Prochlorococcus marinus (strain MIT 9303)</name>
    <dbReference type="NCBI Taxonomy" id="59922"/>
    <lineage>
        <taxon>Bacteria</taxon>
        <taxon>Bacillati</taxon>
        <taxon>Cyanobacteriota</taxon>
        <taxon>Cyanophyceae</taxon>
        <taxon>Synechococcales</taxon>
        <taxon>Prochlorococcaceae</taxon>
        <taxon>Prochlorococcus</taxon>
    </lineage>
</organism>
<protein>
    <submittedName>
        <fullName evidence="1">Uncharacterized protein</fullName>
    </submittedName>
</protein>
<gene>
    <name evidence="1" type="ordered locus">P9303_20841</name>
</gene>
<sequence>MSLTELMVASLLLAGTATSGLHVWGQASLAAHVGWLKEEQLESVELQLLASQRWLSAAGYGFELLTANGSCRFDLAAVSRSADMALPLPQGLERHWQAYGAGLWLEIEAHPPKGSLVEPLRRRQLLTPAGTGWCRPSLRAQP</sequence>
<proteinExistence type="predicted"/>
<dbReference type="BioCyc" id="PMAR59922:G1G80-1819-MONOMER"/>
<dbReference type="STRING" id="59922.P9303_20841"/>